<dbReference type="Proteomes" id="UP000595437">
    <property type="component" value="Chromosome 15"/>
</dbReference>
<sequence>MKISDPLGKVYTHTMFNKKSKLSRGKKRSSNSSSGGVKAIGGGGRSSYSQSVMAEPERDTFHHRIHGNRDSDSQEEGERRRKKRKQSRRKDP</sequence>
<feature type="compositionally biased region" description="Basic and acidic residues" evidence="1">
    <location>
        <begin position="55"/>
        <end position="79"/>
    </location>
</feature>
<keyword evidence="3" id="KW-1185">Reference proteome</keyword>
<accession>A0A7T8GQL3</accession>
<protein>
    <submittedName>
        <fullName evidence="2">Uncharacterized protein</fullName>
    </submittedName>
</protein>
<reference evidence="3" key="1">
    <citation type="submission" date="2021-01" db="EMBL/GenBank/DDBJ databases">
        <title>Caligus Genome Assembly.</title>
        <authorList>
            <person name="Gallardo-Escarate C."/>
        </authorList>
    </citation>
    <scope>NUCLEOTIDE SEQUENCE [LARGE SCALE GENOMIC DNA]</scope>
</reference>
<evidence type="ECO:0000313" key="2">
    <source>
        <dbReference type="EMBL" id="QQP35945.1"/>
    </source>
</evidence>
<dbReference type="AlphaFoldDB" id="A0A7T8GQL3"/>
<proteinExistence type="predicted"/>
<feature type="compositionally biased region" description="Basic residues" evidence="1">
    <location>
        <begin position="80"/>
        <end position="92"/>
    </location>
</feature>
<organism evidence="2 3">
    <name type="scientific">Caligus rogercresseyi</name>
    <name type="common">Sea louse</name>
    <dbReference type="NCBI Taxonomy" id="217165"/>
    <lineage>
        <taxon>Eukaryota</taxon>
        <taxon>Metazoa</taxon>
        <taxon>Ecdysozoa</taxon>
        <taxon>Arthropoda</taxon>
        <taxon>Crustacea</taxon>
        <taxon>Multicrustacea</taxon>
        <taxon>Hexanauplia</taxon>
        <taxon>Copepoda</taxon>
        <taxon>Siphonostomatoida</taxon>
        <taxon>Caligidae</taxon>
        <taxon>Caligus</taxon>
    </lineage>
</organism>
<gene>
    <name evidence="2" type="ORF">FKW44_020896</name>
</gene>
<dbReference type="EMBL" id="CP045904">
    <property type="protein sequence ID" value="QQP35945.1"/>
    <property type="molecule type" value="Genomic_DNA"/>
</dbReference>
<evidence type="ECO:0000256" key="1">
    <source>
        <dbReference type="SAM" id="MobiDB-lite"/>
    </source>
</evidence>
<feature type="compositionally biased region" description="Basic residues" evidence="1">
    <location>
        <begin position="16"/>
        <end position="29"/>
    </location>
</feature>
<feature type="region of interest" description="Disordered" evidence="1">
    <location>
        <begin position="1"/>
        <end position="92"/>
    </location>
</feature>
<evidence type="ECO:0000313" key="3">
    <source>
        <dbReference type="Proteomes" id="UP000595437"/>
    </source>
</evidence>
<name>A0A7T8GQL3_CALRO</name>